<protein>
    <submittedName>
        <fullName evidence="1">Uncharacterized protein</fullName>
    </submittedName>
</protein>
<sequence length="407" mass="46631">MAHRDEYHGLHTRSWTFPDPRVKWSTSCEVCGAGNICCAIGQLNHLTLGSFRSHLQCRLEAVLDLINDNTAYLEAFLDLYLSKPDLISIQTRFVTRLSWERALYTFWLQKIEDLFKEDSAFDKRISTMQNLLSFHHEASNSLEDSQESVDRLFVTLGIPPISKFTPRNTSVPTQPLSEILVELSTAKHIVYNTEFWDIVEDLPDEPEKTVGKVFDKLRALTREGMAELKNYISLNGDSAVSTFQPRVIHVCYLCFATGSTNQFPSKYQYRPTEIANVLRNVRKMRAQEEDVKENQLGGTPCSKLKGHAVQAWDSTLDPKPACKTCCRTRPYKELFDNDGTGTYHLYDTCAEWPTSHHCYWLERTVFEVQGLNLGGFEDRETCRNFLIRLRQSRSCASPKGSLQEEDS</sequence>
<organism evidence="1 2">
    <name type="scientific">Melanomma pulvis-pyrius CBS 109.77</name>
    <dbReference type="NCBI Taxonomy" id="1314802"/>
    <lineage>
        <taxon>Eukaryota</taxon>
        <taxon>Fungi</taxon>
        <taxon>Dikarya</taxon>
        <taxon>Ascomycota</taxon>
        <taxon>Pezizomycotina</taxon>
        <taxon>Dothideomycetes</taxon>
        <taxon>Pleosporomycetidae</taxon>
        <taxon>Pleosporales</taxon>
        <taxon>Melanommataceae</taxon>
        <taxon>Melanomma</taxon>
    </lineage>
</organism>
<proteinExistence type="predicted"/>
<name>A0A6A6XW60_9PLEO</name>
<evidence type="ECO:0000313" key="2">
    <source>
        <dbReference type="Proteomes" id="UP000799757"/>
    </source>
</evidence>
<dbReference type="AlphaFoldDB" id="A0A6A6XW60"/>
<reference evidence="1" key="1">
    <citation type="journal article" date="2020" name="Stud. Mycol.">
        <title>101 Dothideomycetes genomes: a test case for predicting lifestyles and emergence of pathogens.</title>
        <authorList>
            <person name="Haridas S."/>
            <person name="Albert R."/>
            <person name="Binder M."/>
            <person name="Bloem J."/>
            <person name="Labutti K."/>
            <person name="Salamov A."/>
            <person name="Andreopoulos B."/>
            <person name="Baker S."/>
            <person name="Barry K."/>
            <person name="Bills G."/>
            <person name="Bluhm B."/>
            <person name="Cannon C."/>
            <person name="Castanera R."/>
            <person name="Culley D."/>
            <person name="Daum C."/>
            <person name="Ezra D."/>
            <person name="Gonzalez J."/>
            <person name="Henrissat B."/>
            <person name="Kuo A."/>
            <person name="Liang C."/>
            <person name="Lipzen A."/>
            <person name="Lutzoni F."/>
            <person name="Magnuson J."/>
            <person name="Mondo S."/>
            <person name="Nolan M."/>
            <person name="Ohm R."/>
            <person name="Pangilinan J."/>
            <person name="Park H.-J."/>
            <person name="Ramirez L."/>
            <person name="Alfaro M."/>
            <person name="Sun H."/>
            <person name="Tritt A."/>
            <person name="Yoshinaga Y."/>
            <person name="Zwiers L.-H."/>
            <person name="Turgeon B."/>
            <person name="Goodwin S."/>
            <person name="Spatafora J."/>
            <person name="Crous P."/>
            <person name="Grigoriev I."/>
        </authorList>
    </citation>
    <scope>NUCLEOTIDE SEQUENCE</scope>
    <source>
        <strain evidence="1">CBS 109.77</strain>
    </source>
</reference>
<keyword evidence="2" id="KW-1185">Reference proteome</keyword>
<evidence type="ECO:0000313" key="1">
    <source>
        <dbReference type="EMBL" id="KAF2800483.1"/>
    </source>
</evidence>
<gene>
    <name evidence="1" type="ORF">K505DRAFT_355698</name>
</gene>
<accession>A0A6A6XW60</accession>
<dbReference type="EMBL" id="MU001747">
    <property type="protein sequence ID" value="KAF2800483.1"/>
    <property type="molecule type" value="Genomic_DNA"/>
</dbReference>
<dbReference type="Proteomes" id="UP000799757">
    <property type="component" value="Unassembled WGS sequence"/>
</dbReference>